<dbReference type="AlphaFoldDB" id="A0A2P2EBN7"/>
<dbReference type="InterPro" id="IPR013538">
    <property type="entry name" value="ASHA1/2-like_C"/>
</dbReference>
<name>A0A2P2EBN7_9PROT</name>
<evidence type="ECO:0000256" key="1">
    <source>
        <dbReference type="ARBA" id="ARBA00006817"/>
    </source>
</evidence>
<gene>
    <name evidence="3" type="ORF">PbB2_02157</name>
</gene>
<comment type="caution">
    <text evidence="3">The sequence shown here is derived from an EMBL/GenBank/DDBJ whole genome shotgun (WGS) entry which is preliminary data.</text>
</comment>
<dbReference type="SUPFAM" id="SSF55961">
    <property type="entry name" value="Bet v1-like"/>
    <property type="match status" value="1"/>
</dbReference>
<dbReference type="Proteomes" id="UP000245086">
    <property type="component" value="Unassembled WGS sequence"/>
</dbReference>
<reference evidence="3 4" key="1">
    <citation type="journal article" date="2018" name="Genome Announc.">
        <title>Draft Genome Sequence of "Candidatus Phycosocius bacilliformis," an Alphaproteobacterial Ectosymbiont of the Hydrocarbon-Producing Green Alga Botryococcus braunii.</title>
        <authorList>
            <person name="Tanabe Y."/>
            <person name="Yamaguchi H."/>
            <person name="Watanabe M.M."/>
        </authorList>
    </citation>
    <scope>NUCLEOTIDE SEQUENCE [LARGE SCALE GENOMIC DNA]</scope>
    <source>
        <strain evidence="3 4">BOTRYCO-2</strain>
    </source>
</reference>
<protein>
    <recommendedName>
        <fullName evidence="2">Activator of Hsp90 ATPase homologue 1/2-like C-terminal domain-containing protein</fullName>
    </recommendedName>
</protein>
<evidence type="ECO:0000259" key="2">
    <source>
        <dbReference type="Pfam" id="PF08327"/>
    </source>
</evidence>
<comment type="similarity">
    <text evidence="1">Belongs to the AHA1 family.</text>
</comment>
<sequence length="139" mass="15745">MKDIVIERVLDFPRAMVWEALTQSDHLAAWLMPNDFRPVLHHRFTFKTAPAPGFDGIVRCEVLDIDPPERLAISWRGGPLDTIVRFHLQDEGTKTRLTVRHEGFAGLANLIPRFALGLGWKDLIARKLPAYVGTLQHVA</sequence>
<evidence type="ECO:0000313" key="3">
    <source>
        <dbReference type="EMBL" id="GBF58472.1"/>
    </source>
</evidence>
<evidence type="ECO:0000313" key="4">
    <source>
        <dbReference type="Proteomes" id="UP000245086"/>
    </source>
</evidence>
<proteinExistence type="inferred from homology"/>
<dbReference type="InterPro" id="IPR023393">
    <property type="entry name" value="START-like_dom_sf"/>
</dbReference>
<dbReference type="OrthoDB" id="9803476at2"/>
<accession>A0A2P2EBN7</accession>
<dbReference type="RefSeq" id="WP_108985330.1">
    <property type="nucleotide sequence ID" value="NZ_BFBR01000006.1"/>
</dbReference>
<dbReference type="Pfam" id="PF08327">
    <property type="entry name" value="AHSA1"/>
    <property type="match status" value="1"/>
</dbReference>
<dbReference type="CDD" id="cd07814">
    <property type="entry name" value="SRPBCC_CalC_Aha1-like"/>
    <property type="match status" value="1"/>
</dbReference>
<feature type="domain" description="Activator of Hsp90 ATPase homologue 1/2-like C-terminal" evidence="2">
    <location>
        <begin position="11"/>
        <end position="132"/>
    </location>
</feature>
<keyword evidence="4" id="KW-1185">Reference proteome</keyword>
<dbReference type="EMBL" id="BFBR01000006">
    <property type="protein sequence ID" value="GBF58472.1"/>
    <property type="molecule type" value="Genomic_DNA"/>
</dbReference>
<organism evidence="3 4">
    <name type="scientific">Candidatus Phycosocius bacilliformis</name>
    <dbReference type="NCBI Taxonomy" id="1445552"/>
    <lineage>
        <taxon>Bacteria</taxon>
        <taxon>Pseudomonadati</taxon>
        <taxon>Pseudomonadota</taxon>
        <taxon>Alphaproteobacteria</taxon>
        <taxon>Caulobacterales</taxon>
        <taxon>Caulobacterales incertae sedis</taxon>
        <taxon>Candidatus Phycosocius</taxon>
    </lineage>
</organism>
<dbReference type="Gene3D" id="3.30.530.20">
    <property type="match status" value="1"/>
</dbReference>